<proteinExistence type="predicted"/>
<accession>A0A426ZMT8</accession>
<comment type="caution">
    <text evidence="1">The sequence shown here is derived from an EMBL/GenBank/DDBJ whole genome shotgun (WGS) entry which is preliminary data.</text>
</comment>
<gene>
    <name evidence="1" type="ORF">B296_00017305</name>
</gene>
<dbReference type="Proteomes" id="UP000287651">
    <property type="component" value="Unassembled WGS sequence"/>
</dbReference>
<dbReference type="EMBL" id="AMZH03005864">
    <property type="protein sequence ID" value="RRT65296.1"/>
    <property type="molecule type" value="Genomic_DNA"/>
</dbReference>
<sequence>MNRAQFGRGAGLRHYLAKVQDSSTVWQRCMTRALFDRGAGLGHCLTKVQDSYTVWLRCTTRALFGRARPHRVVEKLDVSKRQSCLIGSPGLGKRGCALLGQSHCRPPVTTQGERQGISFFKKGKGRLSPYPRVWWVGGMGCLPWDARRDCSIASVLATPNPPSSAKKVIGVYVVAKESAQIGSTCVLKFICVSWEEVRSSGEVGCACSGACLGFLLLEVRQGILHKGLVGVGHARGGPSDD</sequence>
<organism evidence="1 2">
    <name type="scientific">Ensete ventricosum</name>
    <name type="common">Abyssinian banana</name>
    <name type="synonym">Musa ensete</name>
    <dbReference type="NCBI Taxonomy" id="4639"/>
    <lineage>
        <taxon>Eukaryota</taxon>
        <taxon>Viridiplantae</taxon>
        <taxon>Streptophyta</taxon>
        <taxon>Embryophyta</taxon>
        <taxon>Tracheophyta</taxon>
        <taxon>Spermatophyta</taxon>
        <taxon>Magnoliopsida</taxon>
        <taxon>Liliopsida</taxon>
        <taxon>Zingiberales</taxon>
        <taxon>Musaceae</taxon>
        <taxon>Ensete</taxon>
    </lineage>
</organism>
<reference evidence="1 2" key="1">
    <citation type="journal article" date="2014" name="Agronomy (Basel)">
        <title>A Draft Genome Sequence for Ensete ventricosum, the Drought-Tolerant Tree Against Hunger.</title>
        <authorList>
            <person name="Harrison J."/>
            <person name="Moore K.A."/>
            <person name="Paszkiewicz K."/>
            <person name="Jones T."/>
            <person name="Grant M."/>
            <person name="Ambacheew D."/>
            <person name="Muzemil S."/>
            <person name="Studholme D.J."/>
        </authorList>
    </citation>
    <scope>NUCLEOTIDE SEQUENCE [LARGE SCALE GENOMIC DNA]</scope>
</reference>
<protein>
    <submittedName>
        <fullName evidence="1">Uncharacterized protein</fullName>
    </submittedName>
</protein>
<evidence type="ECO:0000313" key="1">
    <source>
        <dbReference type="EMBL" id="RRT65296.1"/>
    </source>
</evidence>
<dbReference type="AlphaFoldDB" id="A0A426ZMT8"/>
<name>A0A426ZMT8_ENSVE</name>
<evidence type="ECO:0000313" key="2">
    <source>
        <dbReference type="Proteomes" id="UP000287651"/>
    </source>
</evidence>